<keyword evidence="2" id="KW-1185">Reference proteome</keyword>
<gene>
    <name evidence="1" type="ORF">BTN49_0405</name>
</gene>
<name>A0A2A5T5J6_9GAMM</name>
<dbReference type="AlphaFoldDB" id="A0A2A5T5J6"/>
<protein>
    <submittedName>
        <fullName evidence="1">Uncharacterized protein</fullName>
    </submittedName>
</protein>
<evidence type="ECO:0000313" key="1">
    <source>
        <dbReference type="EMBL" id="PCS23437.1"/>
    </source>
</evidence>
<proteinExistence type="predicted"/>
<dbReference type="EMBL" id="NBYY01000009">
    <property type="protein sequence ID" value="PCS23437.1"/>
    <property type="molecule type" value="Genomic_DNA"/>
</dbReference>
<comment type="caution">
    <text evidence="1">The sequence shown here is derived from an EMBL/GenBank/DDBJ whole genome shotgun (WGS) entry which is preliminary data.</text>
</comment>
<organism evidence="1 2">
    <name type="scientific">Candidatus Enterovibrio escicola</name>
    <dbReference type="NCBI Taxonomy" id="1927127"/>
    <lineage>
        <taxon>Bacteria</taxon>
        <taxon>Pseudomonadati</taxon>
        <taxon>Pseudomonadota</taxon>
        <taxon>Gammaproteobacteria</taxon>
        <taxon>Vibrionales</taxon>
        <taxon>Vibrionaceae</taxon>
        <taxon>Enterovibrio</taxon>
    </lineage>
</organism>
<reference evidence="2" key="1">
    <citation type="submission" date="2017-04" db="EMBL/GenBank/DDBJ databases">
        <title>Genome evolution of the luminous symbionts of deep sea anglerfish.</title>
        <authorList>
            <person name="Hendry T.A."/>
        </authorList>
    </citation>
    <scope>NUCLEOTIDE SEQUENCE [LARGE SCALE GENOMIC DNA]</scope>
</reference>
<accession>A0A2A5T5J6</accession>
<sequence>MKAYLEFQAQSKRMDISIYHDEIDRHFEGSSKQVTVNKYERNTKVRKACINHYQAVCQVYNLNFLKLTKNMK</sequence>
<dbReference type="Proteomes" id="UP000219020">
    <property type="component" value="Unassembled WGS sequence"/>
</dbReference>
<evidence type="ECO:0000313" key="2">
    <source>
        <dbReference type="Proteomes" id="UP000219020"/>
    </source>
</evidence>